<organism evidence="3 4">
    <name type="scientific">Ohtaekwangia kribbensis</name>
    <dbReference type="NCBI Taxonomy" id="688913"/>
    <lineage>
        <taxon>Bacteria</taxon>
        <taxon>Pseudomonadati</taxon>
        <taxon>Bacteroidota</taxon>
        <taxon>Cytophagia</taxon>
        <taxon>Cytophagales</taxon>
        <taxon>Fulvivirgaceae</taxon>
        <taxon>Ohtaekwangia</taxon>
    </lineage>
</organism>
<keyword evidence="4" id="KW-1185">Reference proteome</keyword>
<reference evidence="4" key="1">
    <citation type="journal article" date="2019" name="Int. J. Syst. Evol. Microbiol.">
        <title>The Global Catalogue of Microorganisms (GCM) 10K type strain sequencing project: providing services to taxonomists for standard genome sequencing and annotation.</title>
        <authorList>
            <consortium name="The Broad Institute Genomics Platform"/>
            <consortium name="The Broad Institute Genome Sequencing Center for Infectious Disease"/>
            <person name="Wu L."/>
            <person name="Ma J."/>
        </authorList>
    </citation>
    <scope>NUCLEOTIDE SEQUENCE [LARGE SCALE GENOMIC DNA]</scope>
    <source>
        <strain evidence="4">CCUG 58938</strain>
    </source>
</reference>
<keyword evidence="2" id="KW-0079">Bacteriocin immunity</keyword>
<evidence type="ECO:0000313" key="4">
    <source>
        <dbReference type="Proteomes" id="UP001597112"/>
    </source>
</evidence>
<dbReference type="Pfam" id="PF01320">
    <property type="entry name" value="Colicin_Pyocin"/>
    <property type="match status" value="1"/>
</dbReference>
<evidence type="ECO:0000256" key="2">
    <source>
        <dbReference type="ARBA" id="ARBA00023025"/>
    </source>
</evidence>
<dbReference type="Proteomes" id="UP001597112">
    <property type="component" value="Unassembled WGS sequence"/>
</dbReference>
<comment type="caution">
    <text evidence="3">The sequence shown here is derived from an EMBL/GenBank/DDBJ whole genome shotgun (WGS) entry which is preliminary data.</text>
</comment>
<dbReference type="RefSeq" id="WP_377577849.1">
    <property type="nucleotide sequence ID" value="NZ_JBHTKA010000001.1"/>
</dbReference>
<dbReference type="InterPro" id="IPR000290">
    <property type="entry name" value="Colicin_pyocin"/>
</dbReference>
<name>A0ABW3K0B4_9BACT</name>
<dbReference type="Gene3D" id="1.10.1200.20">
    <property type="entry name" value="Colicin E immunity protein"/>
    <property type="match status" value="1"/>
</dbReference>
<comment type="similarity">
    <text evidence="1">Belongs to the colicins ColE2/ColE8/ColE9 and pyocins S1/S2 family.</text>
</comment>
<accession>A0ABW3K0B4</accession>
<dbReference type="EMBL" id="JBHTKA010000001">
    <property type="protein sequence ID" value="MFD0999425.1"/>
    <property type="molecule type" value="Genomic_DNA"/>
</dbReference>
<sequence>MAMTREELIQLVKDITTPTGKTEEEVNKLIDILEMNVPHPSVTDLIYYDDLTPEQIVDKALTYKPIQL</sequence>
<evidence type="ECO:0000313" key="3">
    <source>
        <dbReference type="EMBL" id="MFD0999425.1"/>
    </source>
</evidence>
<dbReference type="InterPro" id="IPR035900">
    <property type="entry name" value="Colicin_E_sf"/>
</dbReference>
<protein>
    <submittedName>
        <fullName evidence="3">Bacteriocin immunity protein</fullName>
    </submittedName>
</protein>
<gene>
    <name evidence="3" type="ORF">ACFQ21_08910</name>
</gene>
<dbReference type="SUPFAM" id="SSF47345">
    <property type="entry name" value="Colicin E immunity proteins"/>
    <property type="match status" value="1"/>
</dbReference>
<evidence type="ECO:0000256" key="1">
    <source>
        <dbReference type="ARBA" id="ARBA00009346"/>
    </source>
</evidence>
<proteinExistence type="inferred from homology"/>